<reference evidence="2 3" key="2">
    <citation type="submission" date="2017-04" db="EMBL/GenBank/DDBJ databases">
        <title>CpG methylation of centromeres and impact of large insertions on vertebrate speciation.</title>
        <authorList>
            <person name="Ichikawa K."/>
            <person name="Yoshimura J."/>
            <person name="Morishita S."/>
        </authorList>
    </citation>
    <scope>NUCLEOTIDE SEQUENCE</scope>
    <source>
        <strain evidence="2 3">HNI</strain>
    </source>
</reference>
<proteinExistence type="predicted"/>
<dbReference type="PANTHER" id="PTHR35075">
    <property type="entry name" value="A-KINASE ANCHOR PROTEIN 14"/>
    <property type="match status" value="1"/>
</dbReference>
<dbReference type="InterPro" id="IPR025663">
    <property type="entry name" value="AKAP_28"/>
</dbReference>
<reference key="1">
    <citation type="journal article" date="2007" name="Nature">
        <title>The medaka draft genome and insights into vertebrate genome evolution.</title>
        <authorList>
            <person name="Kasahara M."/>
            <person name="Naruse K."/>
            <person name="Sasaki S."/>
            <person name="Nakatani Y."/>
            <person name="Qu W."/>
            <person name="Ahsan B."/>
            <person name="Yamada T."/>
            <person name="Nagayasu Y."/>
            <person name="Doi K."/>
            <person name="Kasai Y."/>
            <person name="Jindo T."/>
            <person name="Kobayashi D."/>
            <person name="Shimada A."/>
            <person name="Toyoda A."/>
            <person name="Kuroki Y."/>
            <person name="Fujiyama A."/>
            <person name="Sasaki T."/>
            <person name="Shimizu A."/>
            <person name="Asakawa S."/>
            <person name="Shimizu N."/>
            <person name="Hashimoto S."/>
            <person name="Yang J."/>
            <person name="Lee Y."/>
            <person name="Matsushima K."/>
            <person name="Sugano S."/>
            <person name="Sakaizumi M."/>
            <person name="Narita T."/>
            <person name="Ohishi K."/>
            <person name="Haga S."/>
            <person name="Ohta F."/>
            <person name="Nomoto H."/>
            <person name="Nogata K."/>
            <person name="Morishita T."/>
            <person name="Endo T."/>
            <person name="Shin-I T."/>
            <person name="Takeda H."/>
            <person name="Morishita S."/>
            <person name="Kohara Y."/>
        </authorList>
    </citation>
    <scope>NUCLEOTIDE SEQUENCE [LARGE SCALE GENOMIC DNA]</scope>
    <source>
        <strain>Hd-rR</strain>
    </source>
</reference>
<dbReference type="Ensembl" id="ENSORLT00020011477.1">
    <property type="protein sequence ID" value="ENSORLP00020022674.1"/>
    <property type="gene ID" value="ENSORLG00020003096.1"/>
</dbReference>
<reference evidence="2" key="4">
    <citation type="submission" date="2025-09" db="UniProtKB">
        <authorList>
            <consortium name="Ensembl"/>
        </authorList>
    </citation>
    <scope>IDENTIFICATION</scope>
    <source>
        <strain evidence="2">HNI</strain>
    </source>
</reference>
<dbReference type="Pfam" id="PF14469">
    <property type="entry name" value="AKAP28"/>
    <property type="match status" value="1"/>
</dbReference>
<accession>A0A3P9LPL9</accession>
<dbReference type="AlphaFoldDB" id="A0A3P9LPL9"/>
<name>A0A3P9LPL9_ORYLA</name>
<protein>
    <submittedName>
        <fullName evidence="2">Si:dkeyp-81f3.4</fullName>
    </submittedName>
</protein>
<reference evidence="2" key="3">
    <citation type="submission" date="2025-08" db="UniProtKB">
        <authorList>
            <consortium name="Ensembl"/>
        </authorList>
    </citation>
    <scope>IDENTIFICATION</scope>
    <source>
        <strain evidence="2">HNI</strain>
    </source>
</reference>
<evidence type="ECO:0000313" key="3">
    <source>
        <dbReference type="Proteomes" id="UP000265180"/>
    </source>
</evidence>
<dbReference type="Proteomes" id="UP000265180">
    <property type="component" value="Chromosome 23"/>
</dbReference>
<feature type="region of interest" description="Disordered" evidence="1">
    <location>
        <begin position="37"/>
        <end position="57"/>
    </location>
</feature>
<dbReference type="InterPro" id="IPR053084">
    <property type="entry name" value="AKAP"/>
</dbReference>
<evidence type="ECO:0000256" key="1">
    <source>
        <dbReference type="SAM" id="MobiDB-lite"/>
    </source>
</evidence>
<organism evidence="2 3">
    <name type="scientific">Oryzias latipes</name>
    <name type="common">Japanese rice fish</name>
    <name type="synonym">Japanese killifish</name>
    <dbReference type="NCBI Taxonomy" id="8090"/>
    <lineage>
        <taxon>Eukaryota</taxon>
        <taxon>Metazoa</taxon>
        <taxon>Chordata</taxon>
        <taxon>Craniata</taxon>
        <taxon>Vertebrata</taxon>
        <taxon>Euteleostomi</taxon>
        <taxon>Actinopterygii</taxon>
        <taxon>Neopterygii</taxon>
        <taxon>Teleostei</taxon>
        <taxon>Neoteleostei</taxon>
        <taxon>Acanthomorphata</taxon>
        <taxon>Ovalentaria</taxon>
        <taxon>Atherinomorphae</taxon>
        <taxon>Beloniformes</taxon>
        <taxon>Adrianichthyidae</taxon>
        <taxon>Oryziinae</taxon>
        <taxon>Oryzias</taxon>
    </lineage>
</organism>
<sequence length="189" mass="22012">MHVHAPFVDQTKATMDGVSPHHTYHVESSALVNASLERHRKKKEDEEDPKHAEVDSPPRLSCEDFTVEFGKEQIETLIQTWGVRSCWRHSLDFLYVTELEHCGVYHYRARFSAPTAREPISQTASVFFGLEVSKFAPRAAPLEVHFVVESNRLVNTSGKHRFRETWLTDVIDIFEYFFWFVFAFFMGSR</sequence>
<evidence type="ECO:0000313" key="2">
    <source>
        <dbReference type="Ensembl" id="ENSORLP00020022674.1"/>
    </source>
</evidence>
<dbReference type="PANTHER" id="PTHR35075:SF1">
    <property type="entry name" value="A-KINASE ANCHOR PROTEIN 14"/>
    <property type="match status" value="1"/>
</dbReference>